<protein>
    <submittedName>
        <fullName evidence="2">Uncharacterized protein</fullName>
    </submittedName>
</protein>
<dbReference type="AlphaFoldDB" id="A0A1B7NTE8"/>
<keyword evidence="3" id="KW-1185">Reference proteome</keyword>
<gene>
    <name evidence="2" type="ORF">ACJ72_05620</name>
</gene>
<feature type="compositionally biased region" description="Acidic residues" evidence="1">
    <location>
        <begin position="287"/>
        <end position="297"/>
    </location>
</feature>
<reference evidence="2 3" key="1">
    <citation type="submission" date="2015-07" db="EMBL/GenBank/DDBJ databases">
        <title>Emmonsia species relationships and genome sequence.</title>
        <authorList>
            <person name="Cuomo C.A."/>
            <person name="Schwartz I.S."/>
            <person name="Kenyon C."/>
            <person name="de Hoog G.S."/>
            <person name="Govender N.P."/>
            <person name="Botha A."/>
            <person name="Moreno L."/>
            <person name="de Vries M."/>
            <person name="Munoz J.F."/>
            <person name="Stielow J.B."/>
        </authorList>
    </citation>
    <scope>NUCLEOTIDE SEQUENCE [LARGE SCALE GENOMIC DNA]</scope>
    <source>
        <strain evidence="2 3">CBS 136260</strain>
    </source>
</reference>
<evidence type="ECO:0000313" key="2">
    <source>
        <dbReference type="EMBL" id="OAX80055.1"/>
    </source>
</evidence>
<dbReference type="Proteomes" id="UP000091918">
    <property type="component" value="Unassembled WGS sequence"/>
</dbReference>
<accession>A0A1B7NTE8</accession>
<feature type="region of interest" description="Disordered" evidence="1">
    <location>
        <begin position="268"/>
        <end position="308"/>
    </location>
</feature>
<evidence type="ECO:0000313" key="3">
    <source>
        <dbReference type="Proteomes" id="UP000091918"/>
    </source>
</evidence>
<name>A0A1B7NTE8_9EURO</name>
<sequence length="308" mass="34646">MTKPPILRSNKHRQPELLDLIGLFPVVSVLVPNLGLGDVLNLSRVNSHYRAVLHGFALPISDPEDFNPANRRGIRSDIHIGDHQTSYWKTIKKSGQLLCSEPTHTRGPTPQLCKYCSLPVCEACIVRESFRQSTSAYKSRTRPFCIDCWLSGNPHNGRRPSAPPRSTPYDFTPVAGDYCTCTAKDGWVCSKCREIQVRTGQEPIQTCIGEGCARPPGKDSDRRRICLWCHLPLVARPSMDQWREGYVERHALSEYSRQDRLNGGCEMGTVEMEREEGEVEGEREGEDRGEEAADDGDAVTQMEIDHPR</sequence>
<dbReference type="OrthoDB" id="5290791at2759"/>
<evidence type="ECO:0000256" key="1">
    <source>
        <dbReference type="SAM" id="MobiDB-lite"/>
    </source>
</evidence>
<dbReference type="EMBL" id="LGUA01000810">
    <property type="protein sequence ID" value="OAX80055.1"/>
    <property type="molecule type" value="Genomic_DNA"/>
</dbReference>
<proteinExistence type="predicted"/>
<comment type="caution">
    <text evidence="2">The sequence shown here is derived from an EMBL/GenBank/DDBJ whole genome shotgun (WGS) entry which is preliminary data.</text>
</comment>
<organism evidence="2 3">
    <name type="scientific">Emergomyces africanus</name>
    <dbReference type="NCBI Taxonomy" id="1955775"/>
    <lineage>
        <taxon>Eukaryota</taxon>
        <taxon>Fungi</taxon>
        <taxon>Dikarya</taxon>
        <taxon>Ascomycota</taxon>
        <taxon>Pezizomycotina</taxon>
        <taxon>Eurotiomycetes</taxon>
        <taxon>Eurotiomycetidae</taxon>
        <taxon>Onygenales</taxon>
        <taxon>Ajellomycetaceae</taxon>
        <taxon>Emergomyces</taxon>
    </lineage>
</organism>